<keyword evidence="4" id="KW-1185">Reference proteome</keyword>
<name>A0A0A2MYS2_9FLAO</name>
<evidence type="ECO:0000313" key="4">
    <source>
        <dbReference type="Proteomes" id="UP000030111"/>
    </source>
</evidence>
<protein>
    <submittedName>
        <fullName evidence="3">Mannosyl transferase</fullName>
    </submittedName>
</protein>
<dbReference type="Gene3D" id="3.40.50.2000">
    <property type="entry name" value="Glycogen Phosphorylase B"/>
    <property type="match status" value="2"/>
</dbReference>
<dbReference type="RefSeq" id="WP_026990909.1">
    <property type="nucleotide sequence ID" value="NZ_AUGP01000018.1"/>
</dbReference>
<comment type="caution">
    <text evidence="3">The sequence shown here is derived from an EMBL/GenBank/DDBJ whole genome shotgun (WGS) entry which is preliminary data.</text>
</comment>
<organism evidence="3 4">
    <name type="scientific">Flavobacterium subsaxonicum WB 4.1-42 = DSM 21790</name>
    <dbReference type="NCBI Taxonomy" id="1121898"/>
    <lineage>
        <taxon>Bacteria</taxon>
        <taxon>Pseudomonadati</taxon>
        <taxon>Bacteroidota</taxon>
        <taxon>Flavobacteriia</taxon>
        <taxon>Flavobacteriales</taxon>
        <taxon>Flavobacteriaceae</taxon>
        <taxon>Flavobacterium</taxon>
    </lineage>
</organism>
<evidence type="ECO:0000313" key="3">
    <source>
        <dbReference type="EMBL" id="KGO93370.1"/>
    </source>
</evidence>
<dbReference type="EMBL" id="JRLY01000005">
    <property type="protein sequence ID" value="KGO93370.1"/>
    <property type="molecule type" value="Genomic_DNA"/>
</dbReference>
<keyword evidence="1 3" id="KW-0808">Transferase</keyword>
<proteinExistence type="predicted"/>
<evidence type="ECO:0000256" key="1">
    <source>
        <dbReference type="ARBA" id="ARBA00022679"/>
    </source>
</evidence>
<dbReference type="OrthoDB" id="798298at2"/>
<accession>A0A0A2MYS2</accession>
<dbReference type="GO" id="GO:0016757">
    <property type="term" value="F:glycosyltransferase activity"/>
    <property type="evidence" value="ECO:0007669"/>
    <property type="project" value="InterPro"/>
</dbReference>
<dbReference type="Pfam" id="PF00534">
    <property type="entry name" value="Glycos_transf_1"/>
    <property type="match status" value="1"/>
</dbReference>
<dbReference type="GO" id="GO:0009103">
    <property type="term" value="P:lipopolysaccharide biosynthetic process"/>
    <property type="evidence" value="ECO:0007669"/>
    <property type="project" value="TreeGrafter"/>
</dbReference>
<reference evidence="3 4" key="1">
    <citation type="submission" date="2013-09" db="EMBL/GenBank/DDBJ databases">
        <authorList>
            <person name="Zeng Z."/>
            <person name="Chen C."/>
        </authorList>
    </citation>
    <scope>NUCLEOTIDE SEQUENCE [LARGE SCALE GENOMIC DNA]</scope>
    <source>
        <strain evidence="3 4">WB 4.1-42</strain>
    </source>
</reference>
<dbReference type="InterPro" id="IPR001296">
    <property type="entry name" value="Glyco_trans_1"/>
</dbReference>
<dbReference type="eggNOG" id="COG0438">
    <property type="taxonomic scope" value="Bacteria"/>
</dbReference>
<dbReference type="PANTHER" id="PTHR46401">
    <property type="entry name" value="GLYCOSYLTRANSFERASE WBBK-RELATED"/>
    <property type="match status" value="1"/>
</dbReference>
<feature type="domain" description="Glycosyl transferase family 1" evidence="2">
    <location>
        <begin position="195"/>
        <end position="327"/>
    </location>
</feature>
<dbReference type="AlphaFoldDB" id="A0A0A2MYS2"/>
<dbReference type="STRING" id="1121898.GCA_000422725_02093"/>
<sequence>MKIIFLSHPLFLGSNSMPRYANWLSNGMRARGHEVEIWQPKARFFNLPAPQSLKKWLGYIDQYIVFPFVVKKNIKKQPVNTLYAFTDHALGPWVPYFTKLKHIIHCHDFLAQRSAMGSIPQNKTGFGGRIYQKFIRSGYIQGENFISISKKTQEDLHFFLGNKKPKFSTVVYNGLNQDFSVQDAALCRHAISQLINKDVSEGYFLHVGGNQWYKNREGVIKIYNSLSLDKNYGKLPLVMIGPKPNQNLINERNASIFKDSIFLMSDAPDDLVKKAYSGATAFIFPSLAEGFGWPIAEAMASGSFVVTTNEAPMNEVAGNAALLIDVCPVDATQHNAWANKAAIDIISVLNNPEQKLSYIQLGAENAKRFDSEKTLDKIEALYNQIIEAN</sequence>
<gene>
    <name evidence="3" type="ORF">Q766_08700</name>
</gene>
<dbReference type="Proteomes" id="UP000030111">
    <property type="component" value="Unassembled WGS sequence"/>
</dbReference>
<dbReference type="CDD" id="cd03809">
    <property type="entry name" value="GT4_MtfB-like"/>
    <property type="match status" value="1"/>
</dbReference>
<evidence type="ECO:0000259" key="2">
    <source>
        <dbReference type="Pfam" id="PF00534"/>
    </source>
</evidence>
<dbReference type="SUPFAM" id="SSF53756">
    <property type="entry name" value="UDP-Glycosyltransferase/glycogen phosphorylase"/>
    <property type="match status" value="1"/>
</dbReference>
<dbReference type="PANTHER" id="PTHR46401:SF2">
    <property type="entry name" value="GLYCOSYLTRANSFERASE WBBK-RELATED"/>
    <property type="match status" value="1"/>
</dbReference>